<feature type="transmembrane region" description="Helical" evidence="6">
    <location>
        <begin position="323"/>
        <end position="344"/>
    </location>
</feature>
<accession>A0ABV6YDF9</accession>
<protein>
    <submittedName>
        <fullName evidence="7">Lipopolysaccharide biosynthesis protein</fullName>
    </submittedName>
</protein>
<feature type="transmembrane region" description="Helical" evidence="6">
    <location>
        <begin position="170"/>
        <end position="191"/>
    </location>
</feature>
<evidence type="ECO:0000256" key="2">
    <source>
        <dbReference type="ARBA" id="ARBA00022475"/>
    </source>
</evidence>
<feature type="transmembrane region" description="Helical" evidence="6">
    <location>
        <begin position="351"/>
        <end position="370"/>
    </location>
</feature>
<dbReference type="Pfam" id="PF01943">
    <property type="entry name" value="Polysacc_synt"/>
    <property type="match status" value="1"/>
</dbReference>
<dbReference type="RefSeq" id="WP_377031005.1">
    <property type="nucleotide sequence ID" value="NZ_JBHOMY010000089.1"/>
</dbReference>
<feature type="transmembrane region" description="Helical" evidence="6">
    <location>
        <begin position="286"/>
        <end position="311"/>
    </location>
</feature>
<keyword evidence="8" id="KW-1185">Reference proteome</keyword>
<keyword evidence="2" id="KW-1003">Cell membrane</keyword>
<feature type="transmembrane region" description="Helical" evidence="6">
    <location>
        <begin position="137"/>
        <end position="158"/>
    </location>
</feature>
<organism evidence="7 8">
    <name type="scientific">Microvirga arabica</name>
    <dbReference type="NCBI Taxonomy" id="1128671"/>
    <lineage>
        <taxon>Bacteria</taxon>
        <taxon>Pseudomonadati</taxon>
        <taxon>Pseudomonadota</taxon>
        <taxon>Alphaproteobacteria</taxon>
        <taxon>Hyphomicrobiales</taxon>
        <taxon>Methylobacteriaceae</taxon>
        <taxon>Microvirga</taxon>
    </lineage>
</organism>
<feature type="transmembrane region" description="Helical" evidence="6">
    <location>
        <begin position="107"/>
        <end position="130"/>
    </location>
</feature>
<evidence type="ECO:0000256" key="6">
    <source>
        <dbReference type="SAM" id="Phobius"/>
    </source>
</evidence>
<reference evidence="7 8" key="1">
    <citation type="submission" date="2024-09" db="EMBL/GenBank/DDBJ databases">
        <title>Nodulacao em especies de Leguminosae Basais da Amazonia e Caracterizacao dos Rizobios e Bacterias Associadas aos Nodulos.</title>
        <authorList>
            <person name="Jambeiro I.C.A."/>
            <person name="Lopes I.S."/>
            <person name="Aguiar E.R.G.R."/>
            <person name="Santos A.F.J."/>
            <person name="Dos Santos J.M.F."/>
            <person name="Gross E."/>
        </authorList>
    </citation>
    <scope>NUCLEOTIDE SEQUENCE [LARGE SCALE GENOMIC DNA]</scope>
    <source>
        <strain evidence="7 8">BRUESC1165</strain>
    </source>
</reference>
<proteinExistence type="predicted"/>
<feature type="transmembrane region" description="Helical" evidence="6">
    <location>
        <begin position="40"/>
        <end position="58"/>
    </location>
</feature>
<dbReference type="PANTHER" id="PTHR30250:SF11">
    <property type="entry name" value="O-ANTIGEN TRANSPORTER-RELATED"/>
    <property type="match status" value="1"/>
</dbReference>
<dbReference type="InterPro" id="IPR050833">
    <property type="entry name" value="Poly_Biosynth_Transport"/>
</dbReference>
<comment type="caution">
    <text evidence="7">The sequence shown here is derived from an EMBL/GenBank/DDBJ whole genome shotgun (WGS) entry which is preliminary data.</text>
</comment>
<gene>
    <name evidence="7" type="ORF">ACETIH_22010</name>
</gene>
<feature type="transmembrane region" description="Helical" evidence="6">
    <location>
        <begin position="79"/>
        <end position="101"/>
    </location>
</feature>
<feature type="transmembrane region" description="Helical" evidence="6">
    <location>
        <begin position="376"/>
        <end position="400"/>
    </location>
</feature>
<evidence type="ECO:0000256" key="5">
    <source>
        <dbReference type="ARBA" id="ARBA00023136"/>
    </source>
</evidence>
<keyword evidence="5 6" id="KW-0472">Membrane</keyword>
<sequence length="418" mass="44872">MTLHKQAATLTMMHAFEVLQPLLLLPYGARVLGPAAFGQYAYILALSQIANMIVDYGFSWTASRSAASARDNPAAIAKLFAEVAAAKIILCLGLGLVGLAVHESLSLTLPMLLCVMLTPMGATLFVWWLFIAVERPWQAAVPVILARSLAFVLFITMVESPSDVELAAAIQASIPLLSAVFSFPYIVPIAIEGSQLLKFGSVIRQFREGWPSFLSNLSSAAAAALPIPLVGYFAGFHAAGQFSVAEKLIAATRIVFRVMGETLMPRVAYLAHHAPARGVAFVANSFWTLIVGGSLSLGLYLLGPYIIPILFGPDFNDAIGLTNILYVLPFLSNVSFCASSLYMFNYGYERAWVMLAVLGLLIFLSTSYILSHWMEGGVAVALGVVAGESLVAILSTTFFVSTRLAAERCIDTAGARDM</sequence>
<evidence type="ECO:0000256" key="3">
    <source>
        <dbReference type="ARBA" id="ARBA00022692"/>
    </source>
</evidence>
<dbReference type="Proteomes" id="UP001593940">
    <property type="component" value="Unassembled WGS sequence"/>
</dbReference>
<dbReference type="PANTHER" id="PTHR30250">
    <property type="entry name" value="PST FAMILY PREDICTED COLANIC ACID TRANSPORTER"/>
    <property type="match status" value="1"/>
</dbReference>
<evidence type="ECO:0000256" key="1">
    <source>
        <dbReference type="ARBA" id="ARBA00004651"/>
    </source>
</evidence>
<keyword evidence="4 6" id="KW-1133">Transmembrane helix</keyword>
<name>A0ABV6YDF9_9HYPH</name>
<dbReference type="EMBL" id="JBHOMY010000089">
    <property type="protein sequence ID" value="MFC1459328.1"/>
    <property type="molecule type" value="Genomic_DNA"/>
</dbReference>
<comment type="subcellular location">
    <subcellularLocation>
        <location evidence="1">Cell membrane</location>
        <topology evidence="1">Multi-pass membrane protein</topology>
    </subcellularLocation>
</comment>
<evidence type="ECO:0000313" key="7">
    <source>
        <dbReference type="EMBL" id="MFC1459328.1"/>
    </source>
</evidence>
<dbReference type="InterPro" id="IPR002797">
    <property type="entry name" value="Polysacc_synth"/>
</dbReference>
<evidence type="ECO:0000256" key="4">
    <source>
        <dbReference type="ARBA" id="ARBA00022989"/>
    </source>
</evidence>
<keyword evidence="3 6" id="KW-0812">Transmembrane</keyword>
<evidence type="ECO:0000313" key="8">
    <source>
        <dbReference type="Proteomes" id="UP001593940"/>
    </source>
</evidence>